<dbReference type="KEGG" id="apln:108741057"/>
<feature type="domain" description="Sulfotransferase" evidence="3">
    <location>
        <begin position="50"/>
        <end position="319"/>
    </location>
</feature>
<dbReference type="Gene3D" id="3.40.50.300">
    <property type="entry name" value="P-loop containing nucleotide triphosphate hydrolases"/>
    <property type="match status" value="1"/>
</dbReference>
<keyword evidence="2" id="KW-0808">Transferase</keyword>
<evidence type="ECO:0000313" key="4">
    <source>
        <dbReference type="Proteomes" id="UP000192223"/>
    </source>
</evidence>
<name>A0A1W4X4Y1_AGRPL</name>
<evidence type="ECO:0000259" key="3">
    <source>
        <dbReference type="Pfam" id="PF00685"/>
    </source>
</evidence>
<dbReference type="STRING" id="224129.A0A1W4X4Y1"/>
<reference evidence="5" key="1">
    <citation type="submission" date="2025-08" db="UniProtKB">
        <authorList>
            <consortium name="RefSeq"/>
        </authorList>
    </citation>
    <scope>IDENTIFICATION</scope>
    <source>
        <tissue evidence="5">Entire body</tissue>
    </source>
</reference>
<keyword evidence="4" id="KW-1185">Reference proteome</keyword>
<dbReference type="GO" id="GO:0008146">
    <property type="term" value="F:sulfotransferase activity"/>
    <property type="evidence" value="ECO:0007669"/>
    <property type="project" value="InterPro"/>
</dbReference>
<dbReference type="SUPFAM" id="SSF52540">
    <property type="entry name" value="P-loop containing nucleoside triphosphate hydrolases"/>
    <property type="match status" value="1"/>
</dbReference>
<evidence type="ECO:0000256" key="1">
    <source>
        <dbReference type="ARBA" id="ARBA00005771"/>
    </source>
</evidence>
<dbReference type="OrthoDB" id="205623at2759"/>
<dbReference type="RefSeq" id="XP_018331171.1">
    <property type="nucleotide sequence ID" value="XM_018475669.1"/>
</dbReference>
<evidence type="ECO:0000256" key="2">
    <source>
        <dbReference type="ARBA" id="ARBA00022679"/>
    </source>
</evidence>
<dbReference type="FunCoup" id="A0A1W4X4Y1">
    <property type="interactions" value="15"/>
</dbReference>
<evidence type="ECO:0000313" key="5">
    <source>
        <dbReference type="RefSeq" id="XP_018331171.1"/>
    </source>
</evidence>
<dbReference type="Pfam" id="PF00685">
    <property type="entry name" value="Sulfotransfer_1"/>
    <property type="match status" value="1"/>
</dbReference>
<dbReference type="GeneID" id="108741057"/>
<dbReference type="InParanoid" id="A0A1W4X4Y1"/>
<protein>
    <submittedName>
        <fullName evidence="5">Sulfotransferase 1 family member D1-like</fullName>
    </submittedName>
</protein>
<dbReference type="PANTHER" id="PTHR11783">
    <property type="entry name" value="SULFOTRANSFERASE SULT"/>
    <property type="match status" value="1"/>
</dbReference>
<gene>
    <name evidence="5" type="primary">LOC108741057</name>
</gene>
<sequence>MFQITKLSDEILDTQFVNKTRKGYVTVKGFTLPEAYGEYSNEIENFEVYDDDVWVCSFPKSGTTWTQEMVWLIENNFNYEKAKRPIYERFPHFELHVYYDLKSAFSKNPNLKRQPFSTNSFEYIKNLKRPRLIKTHLPFALLPNQIRKFIKKPKIIYITRNCKDVCVSFYHFSRDFDAFTGTFETYSRLFLKGKVPYGPFWHHNLGFWVQRNKPNVLILRYEKLKENLPSVIKDVARFLQKPASESDIRNLVNHLSFENMKNNRSVNYSSLAAFLNEINESNNQGVFMRSGKIGNYKEIMSKEIEQEFDVWIKGNIGNTGFLEYEAD</sequence>
<dbReference type="AlphaFoldDB" id="A0A1W4X4Y1"/>
<comment type="similarity">
    <text evidence="1">Belongs to the sulfotransferase 1 family.</text>
</comment>
<dbReference type="InterPro" id="IPR027417">
    <property type="entry name" value="P-loop_NTPase"/>
</dbReference>
<accession>A0A1W4X4Y1</accession>
<organism evidence="4 5">
    <name type="scientific">Agrilus planipennis</name>
    <name type="common">Emerald ash borer</name>
    <name type="synonym">Agrilus marcopoli</name>
    <dbReference type="NCBI Taxonomy" id="224129"/>
    <lineage>
        <taxon>Eukaryota</taxon>
        <taxon>Metazoa</taxon>
        <taxon>Ecdysozoa</taxon>
        <taxon>Arthropoda</taxon>
        <taxon>Hexapoda</taxon>
        <taxon>Insecta</taxon>
        <taxon>Pterygota</taxon>
        <taxon>Neoptera</taxon>
        <taxon>Endopterygota</taxon>
        <taxon>Coleoptera</taxon>
        <taxon>Polyphaga</taxon>
        <taxon>Elateriformia</taxon>
        <taxon>Buprestoidea</taxon>
        <taxon>Buprestidae</taxon>
        <taxon>Agrilinae</taxon>
        <taxon>Agrilus</taxon>
    </lineage>
</organism>
<dbReference type="InterPro" id="IPR000863">
    <property type="entry name" value="Sulfotransferase_dom"/>
</dbReference>
<proteinExistence type="inferred from homology"/>
<dbReference type="Proteomes" id="UP000192223">
    <property type="component" value="Unplaced"/>
</dbReference>